<comment type="caution">
    <text evidence="4">The sequence shown here is derived from an EMBL/GenBank/DDBJ whole genome shotgun (WGS) entry which is preliminary data.</text>
</comment>
<feature type="region of interest" description="Disordered" evidence="2">
    <location>
        <begin position="84"/>
        <end position="109"/>
    </location>
</feature>
<dbReference type="Pfam" id="PF01206">
    <property type="entry name" value="TusA"/>
    <property type="match status" value="1"/>
</dbReference>
<evidence type="ECO:0000313" key="5">
    <source>
        <dbReference type="Proteomes" id="UP000554286"/>
    </source>
</evidence>
<dbReference type="Gene3D" id="3.30.110.40">
    <property type="entry name" value="TusA-like domain"/>
    <property type="match status" value="1"/>
</dbReference>
<dbReference type="AlphaFoldDB" id="A0A7W6W8E2"/>
<dbReference type="PANTHER" id="PTHR33279:SF6">
    <property type="entry name" value="SULFUR CARRIER PROTEIN YEDF-RELATED"/>
    <property type="match status" value="1"/>
</dbReference>
<feature type="region of interest" description="Disordered" evidence="2">
    <location>
        <begin position="1"/>
        <end position="20"/>
    </location>
</feature>
<protein>
    <submittedName>
        <fullName evidence="4">TusA-related sulfurtransferase</fullName>
    </submittedName>
</protein>
<dbReference type="InterPro" id="IPR036868">
    <property type="entry name" value="TusA-like_sf"/>
</dbReference>
<keyword evidence="5" id="KW-1185">Reference proteome</keyword>
<comment type="similarity">
    <text evidence="1">Belongs to the sulfur carrier protein TusA family.</text>
</comment>
<dbReference type="EMBL" id="JACIGK010000002">
    <property type="protein sequence ID" value="MBB4264769.1"/>
    <property type="molecule type" value="Genomic_DNA"/>
</dbReference>
<evidence type="ECO:0000259" key="3">
    <source>
        <dbReference type="Pfam" id="PF01206"/>
    </source>
</evidence>
<keyword evidence="4" id="KW-0808">Transferase</keyword>
<sequence length="109" mass="12017">MQDNPRDPSEVMMAPEASPPRADRVLDVRDLRCPLPVLRSVKALRSLAPGAVLEVWTTDPASVEDMRALAARGAADLLAQHRDGETIHHWLRQPTPPESSRPGDETPPR</sequence>
<evidence type="ECO:0000313" key="4">
    <source>
        <dbReference type="EMBL" id="MBB4264769.1"/>
    </source>
</evidence>
<gene>
    <name evidence="4" type="ORF">GGD89_000376</name>
</gene>
<feature type="domain" description="UPF0033" evidence="3">
    <location>
        <begin position="25"/>
        <end position="92"/>
    </location>
</feature>
<dbReference type="InterPro" id="IPR001455">
    <property type="entry name" value="TusA-like"/>
</dbReference>
<dbReference type="GO" id="GO:0016740">
    <property type="term" value="F:transferase activity"/>
    <property type="evidence" value="ECO:0007669"/>
    <property type="project" value="UniProtKB-KW"/>
</dbReference>
<evidence type="ECO:0000256" key="2">
    <source>
        <dbReference type="SAM" id="MobiDB-lite"/>
    </source>
</evidence>
<organism evidence="4 5">
    <name type="scientific">Roseospira visakhapatnamensis</name>
    <dbReference type="NCBI Taxonomy" id="390880"/>
    <lineage>
        <taxon>Bacteria</taxon>
        <taxon>Pseudomonadati</taxon>
        <taxon>Pseudomonadota</taxon>
        <taxon>Alphaproteobacteria</taxon>
        <taxon>Rhodospirillales</taxon>
        <taxon>Rhodospirillaceae</taxon>
        <taxon>Roseospira</taxon>
    </lineage>
</organism>
<proteinExistence type="inferred from homology"/>
<dbReference type="CDD" id="cd00291">
    <property type="entry name" value="SirA_YedF_YeeD"/>
    <property type="match status" value="1"/>
</dbReference>
<accession>A0A7W6W8E2</accession>
<name>A0A7W6W8E2_9PROT</name>
<dbReference type="Proteomes" id="UP000554286">
    <property type="component" value="Unassembled WGS sequence"/>
</dbReference>
<dbReference type="PANTHER" id="PTHR33279">
    <property type="entry name" value="SULFUR CARRIER PROTEIN YEDF-RELATED"/>
    <property type="match status" value="1"/>
</dbReference>
<dbReference type="SUPFAM" id="SSF64307">
    <property type="entry name" value="SirA-like"/>
    <property type="match status" value="1"/>
</dbReference>
<dbReference type="RefSeq" id="WP_184042405.1">
    <property type="nucleotide sequence ID" value="NZ_JACIGK010000002.1"/>
</dbReference>
<evidence type="ECO:0000256" key="1">
    <source>
        <dbReference type="ARBA" id="ARBA00008984"/>
    </source>
</evidence>
<reference evidence="4 5" key="1">
    <citation type="submission" date="2020-08" db="EMBL/GenBank/DDBJ databases">
        <title>Genome sequencing of Purple Non-Sulfur Bacteria from various extreme environments.</title>
        <authorList>
            <person name="Mayer M."/>
        </authorList>
    </citation>
    <scope>NUCLEOTIDE SEQUENCE [LARGE SCALE GENOMIC DNA]</scope>
    <source>
        <strain evidence="4 5">JA131</strain>
    </source>
</reference>